<dbReference type="VEuPathDB" id="AmoebaDB:FDP41_005052"/>
<reference evidence="2 3" key="1">
    <citation type="journal article" date="2019" name="Sci. Rep.">
        <title>Nanopore sequencing improves the draft genome of the human pathogenic amoeba Naegleria fowleri.</title>
        <authorList>
            <person name="Liechti N."/>
            <person name="Schurch N."/>
            <person name="Bruggmann R."/>
            <person name="Wittwer M."/>
        </authorList>
    </citation>
    <scope>NUCLEOTIDE SEQUENCE [LARGE SCALE GENOMIC DNA]</scope>
    <source>
        <strain evidence="2 3">ATCC 30894</strain>
    </source>
</reference>
<feature type="compositionally biased region" description="Low complexity" evidence="1">
    <location>
        <begin position="1"/>
        <end position="13"/>
    </location>
</feature>
<dbReference type="VEuPathDB" id="AmoebaDB:NF0055980"/>
<gene>
    <name evidence="2" type="ORF">FDP41_005052</name>
</gene>
<keyword evidence="3" id="KW-1185">Reference proteome</keyword>
<evidence type="ECO:0000313" key="2">
    <source>
        <dbReference type="EMBL" id="KAF0975725.1"/>
    </source>
</evidence>
<organism evidence="2 3">
    <name type="scientific">Naegleria fowleri</name>
    <name type="common">Brain eating amoeba</name>
    <dbReference type="NCBI Taxonomy" id="5763"/>
    <lineage>
        <taxon>Eukaryota</taxon>
        <taxon>Discoba</taxon>
        <taxon>Heterolobosea</taxon>
        <taxon>Tetramitia</taxon>
        <taxon>Eutetramitia</taxon>
        <taxon>Vahlkampfiidae</taxon>
        <taxon>Naegleria</taxon>
    </lineage>
</organism>
<feature type="compositionally biased region" description="Polar residues" evidence="1">
    <location>
        <begin position="79"/>
        <end position="95"/>
    </location>
</feature>
<feature type="compositionally biased region" description="Polar residues" evidence="1">
    <location>
        <begin position="33"/>
        <end position="56"/>
    </location>
</feature>
<dbReference type="VEuPathDB" id="AmoebaDB:NfTy_051270"/>
<proteinExistence type="predicted"/>
<feature type="region of interest" description="Disordered" evidence="1">
    <location>
        <begin position="1"/>
        <end position="96"/>
    </location>
</feature>
<comment type="caution">
    <text evidence="2">The sequence shown here is derived from an EMBL/GenBank/DDBJ whole genome shotgun (WGS) entry which is preliminary data.</text>
</comment>
<dbReference type="AlphaFoldDB" id="A0A6A5BQK4"/>
<feature type="compositionally biased region" description="Basic and acidic residues" evidence="1">
    <location>
        <begin position="57"/>
        <end position="70"/>
    </location>
</feature>
<evidence type="ECO:0000313" key="3">
    <source>
        <dbReference type="Proteomes" id="UP000444721"/>
    </source>
</evidence>
<name>A0A6A5BQK4_NAEFO</name>
<dbReference type="OrthoDB" id="10494389at2759"/>
<dbReference type="RefSeq" id="XP_044560438.1">
    <property type="nucleotide sequence ID" value="XM_044708535.1"/>
</dbReference>
<dbReference type="GeneID" id="68112270"/>
<dbReference type="EMBL" id="VFQX01000043">
    <property type="protein sequence ID" value="KAF0975725.1"/>
    <property type="molecule type" value="Genomic_DNA"/>
</dbReference>
<dbReference type="Proteomes" id="UP000444721">
    <property type="component" value="Unassembled WGS sequence"/>
</dbReference>
<evidence type="ECO:0000256" key="1">
    <source>
        <dbReference type="SAM" id="MobiDB-lite"/>
    </source>
</evidence>
<sequence length="213" mass="24313">MKQQQQPPYSSQMYHHHHHLSTTGRDRAISSPAPLQTLKTTTIRSTILHSNPTTSFENHRDEFSQDHMMQEDDDDDDFSNQMNDTAQVPASSSSEMVEDDSISMATTTIANPQSSSPSSSRRFSLPSSSDLMNMPFYRQQKIDHFQQWYGLYGDYIDNDNDLIPLSSGIFAQQQVELKDITGMKVLSSHECQQQCEILMRELKDLPVDLNLHV</sequence>
<accession>A0A6A5BQK4</accession>
<protein>
    <submittedName>
        <fullName evidence="2">Uncharacterized protein</fullName>
    </submittedName>
</protein>